<dbReference type="FunFam" id="1.20.1250.20:FF:000115">
    <property type="entry name" value="High-affinity glucose transporter"/>
    <property type="match status" value="1"/>
</dbReference>
<dbReference type="Pfam" id="PF00083">
    <property type="entry name" value="Sugar_tr"/>
    <property type="match status" value="1"/>
</dbReference>
<evidence type="ECO:0000259" key="11">
    <source>
        <dbReference type="PROSITE" id="PS50850"/>
    </source>
</evidence>
<dbReference type="PANTHER" id="PTHR48022:SF17">
    <property type="entry name" value="HEXOSE TRANSPORTER"/>
    <property type="match status" value="1"/>
</dbReference>
<evidence type="ECO:0000256" key="3">
    <source>
        <dbReference type="ARBA" id="ARBA00022448"/>
    </source>
</evidence>
<sequence>MPGGPIAAGGGIGANAPKSKYAGVLMTSFAAFGGVLFGYDTGTISGLQQMPDWLHTFGHPVPVSSTFPDGYGITSSQRSLIVSILSAGTFFGALLGAPFADTLGRKWGLIASCLVFSVGVAMQTAATAIPLFVVGRVWAGLGVGLVSTLVPMYQSECSPKWIRGAVVGLYQFGITIGLLLSNVFNNATKDRPNHSSYRIPVAIQFIWAAILAFGMFLLPESPRWLIKKHRDADAAHSLSRLTTLPPDHPEVASELEEIRLHLKHEDELGQSSYMDCFRPSDNRICFRTLTGIFIQAWQQLTGVNFIFYFGTTFFTNAGIHSPFLISIATSTVNVGMTLPGIWGVERFGRRSLLLVGAVGMTICEFAIAIIGSTTKTTNQAAQSAEVALVCFYIAFFASTWGPVTWAVTGEIFPLKIRAKAMSLSVASNWLWNFGIAYATPYLVDSGPGNLDLGTKVFYVWGSTCFCCIIFAYFCVPETKGLSLEQIDLLYRNVAPVHSVAFRKRLIADGNQLSLVGDIREDDMASQEKV</sequence>
<feature type="transmembrane region" description="Helical" evidence="10">
    <location>
        <begin position="135"/>
        <end position="153"/>
    </location>
</feature>
<feature type="domain" description="Major facilitator superfamily (MFS) profile" evidence="11">
    <location>
        <begin position="26"/>
        <end position="479"/>
    </location>
</feature>
<dbReference type="PROSITE" id="PS50850">
    <property type="entry name" value="MFS"/>
    <property type="match status" value="1"/>
</dbReference>
<feature type="transmembrane region" description="Helical" evidence="10">
    <location>
        <begin position="197"/>
        <end position="218"/>
    </location>
</feature>
<dbReference type="InterPro" id="IPR005828">
    <property type="entry name" value="MFS_sugar_transport-like"/>
</dbReference>
<dbReference type="GO" id="GO:0005886">
    <property type="term" value="C:plasma membrane"/>
    <property type="evidence" value="ECO:0007669"/>
    <property type="project" value="UniProtKB-ARBA"/>
</dbReference>
<comment type="similarity">
    <text evidence="2 9">Belongs to the major facilitator superfamily. Sugar transporter (TC 2.A.1.1) family.</text>
</comment>
<feature type="transmembrane region" description="Helical" evidence="10">
    <location>
        <begin position="288"/>
        <end position="311"/>
    </location>
</feature>
<keyword evidence="5 10" id="KW-1133">Transmembrane helix</keyword>
<proteinExistence type="inferred from homology"/>
<comment type="subcellular location">
    <subcellularLocation>
        <location evidence="1">Membrane</location>
        <topology evidence="1">Multi-pass membrane protein</topology>
    </subcellularLocation>
</comment>
<evidence type="ECO:0000256" key="9">
    <source>
        <dbReference type="RuleBase" id="RU003346"/>
    </source>
</evidence>
<dbReference type="SUPFAM" id="SSF103473">
    <property type="entry name" value="MFS general substrate transporter"/>
    <property type="match status" value="1"/>
</dbReference>
<feature type="transmembrane region" description="Helical" evidence="10">
    <location>
        <begin position="386"/>
        <end position="408"/>
    </location>
</feature>
<dbReference type="InterPro" id="IPR005829">
    <property type="entry name" value="Sugar_transporter_CS"/>
</dbReference>
<comment type="caution">
    <text evidence="12">The sequence shown here is derived from an EMBL/GenBank/DDBJ whole genome shotgun (WGS) entry which is preliminary data.</text>
</comment>
<dbReference type="InterPro" id="IPR003663">
    <property type="entry name" value="Sugar/inositol_transpt"/>
</dbReference>
<dbReference type="InterPro" id="IPR020846">
    <property type="entry name" value="MFS_dom"/>
</dbReference>
<dbReference type="CDD" id="cd17356">
    <property type="entry name" value="MFS_HXT"/>
    <property type="match status" value="1"/>
</dbReference>
<keyword evidence="6 10" id="KW-0472">Membrane</keyword>
<feature type="transmembrane region" description="Helical" evidence="10">
    <location>
        <begin position="351"/>
        <end position="374"/>
    </location>
</feature>
<dbReference type="GO" id="GO:0005536">
    <property type="term" value="F:D-glucose binding"/>
    <property type="evidence" value="ECO:0007669"/>
    <property type="project" value="UniProtKB-ARBA"/>
</dbReference>
<accession>A0AAD4LPW0</accession>
<feature type="transmembrane region" description="Helical" evidence="10">
    <location>
        <begin position="457"/>
        <end position="475"/>
    </location>
</feature>
<reference evidence="12" key="1">
    <citation type="submission" date="2022-01" db="EMBL/GenBank/DDBJ databases">
        <title>Comparative genomics reveals a dynamic genome evolution in the ectomycorrhizal milk-cap (Lactarius) mushrooms.</title>
        <authorList>
            <consortium name="DOE Joint Genome Institute"/>
            <person name="Lebreton A."/>
            <person name="Tang N."/>
            <person name="Kuo A."/>
            <person name="LaButti K."/>
            <person name="Drula E."/>
            <person name="Barry K."/>
            <person name="Clum A."/>
            <person name="Lipzen A."/>
            <person name="Mousain D."/>
            <person name="Ng V."/>
            <person name="Wang R."/>
            <person name="Wang X."/>
            <person name="Dai Y."/>
            <person name="Henrissat B."/>
            <person name="Grigoriev I.V."/>
            <person name="Guerin-Laguette A."/>
            <person name="Yu F."/>
            <person name="Martin F.M."/>
        </authorList>
    </citation>
    <scope>NUCLEOTIDE SEQUENCE</scope>
    <source>
        <strain evidence="12">QP</strain>
    </source>
</reference>
<dbReference type="Proteomes" id="UP001201163">
    <property type="component" value="Unassembled WGS sequence"/>
</dbReference>
<evidence type="ECO:0000256" key="8">
    <source>
        <dbReference type="ARBA" id="ARBA00049119"/>
    </source>
</evidence>
<dbReference type="GO" id="GO:0005351">
    <property type="term" value="F:carbohydrate:proton symporter activity"/>
    <property type="evidence" value="ECO:0007669"/>
    <property type="project" value="TreeGrafter"/>
</dbReference>
<protein>
    <submittedName>
        <fullName evidence="12">General substrate transporter</fullName>
    </submittedName>
</protein>
<evidence type="ECO:0000256" key="2">
    <source>
        <dbReference type="ARBA" id="ARBA00010992"/>
    </source>
</evidence>
<dbReference type="PANTHER" id="PTHR48022">
    <property type="entry name" value="PLASTIDIC GLUCOSE TRANSPORTER 4"/>
    <property type="match status" value="1"/>
</dbReference>
<dbReference type="GO" id="GO:0010255">
    <property type="term" value="P:glucose mediated signaling pathway"/>
    <property type="evidence" value="ECO:0007669"/>
    <property type="project" value="UniProtKB-ARBA"/>
</dbReference>
<dbReference type="NCBIfam" id="TIGR00879">
    <property type="entry name" value="SP"/>
    <property type="match status" value="1"/>
</dbReference>
<evidence type="ECO:0000256" key="6">
    <source>
        <dbReference type="ARBA" id="ARBA00023136"/>
    </source>
</evidence>
<feature type="transmembrane region" description="Helical" evidence="10">
    <location>
        <begin position="21"/>
        <end position="39"/>
    </location>
</feature>
<keyword evidence="13" id="KW-1185">Reference proteome</keyword>
<evidence type="ECO:0000256" key="7">
    <source>
        <dbReference type="ARBA" id="ARBA00023180"/>
    </source>
</evidence>
<feature type="transmembrane region" description="Helical" evidence="10">
    <location>
        <begin position="107"/>
        <end position="129"/>
    </location>
</feature>
<comment type="catalytic activity">
    <reaction evidence="8">
        <text>myo-inositol(out) + H(+)(out) = myo-inositol(in) + H(+)(in)</text>
        <dbReference type="Rhea" id="RHEA:60364"/>
        <dbReference type="ChEBI" id="CHEBI:15378"/>
        <dbReference type="ChEBI" id="CHEBI:17268"/>
    </reaction>
</comment>
<evidence type="ECO:0000256" key="10">
    <source>
        <dbReference type="SAM" id="Phobius"/>
    </source>
</evidence>
<dbReference type="PRINTS" id="PR00171">
    <property type="entry name" value="SUGRTRNSPORT"/>
</dbReference>
<name>A0AAD4LPW0_9AGAM</name>
<feature type="transmembrane region" description="Helical" evidence="10">
    <location>
        <begin position="80"/>
        <end position="100"/>
    </location>
</feature>
<gene>
    <name evidence="12" type="ORF">EDB92DRAFT_2111048</name>
</gene>
<feature type="transmembrane region" description="Helical" evidence="10">
    <location>
        <begin position="165"/>
        <end position="185"/>
    </location>
</feature>
<evidence type="ECO:0000256" key="4">
    <source>
        <dbReference type="ARBA" id="ARBA00022692"/>
    </source>
</evidence>
<dbReference type="Gene3D" id="1.20.1250.20">
    <property type="entry name" value="MFS general substrate transporter like domains"/>
    <property type="match status" value="1"/>
</dbReference>
<dbReference type="EMBL" id="JAKELL010000002">
    <property type="protein sequence ID" value="KAH9000459.1"/>
    <property type="molecule type" value="Genomic_DNA"/>
</dbReference>
<dbReference type="InterPro" id="IPR036259">
    <property type="entry name" value="MFS_trans_sf"/>
</dbReference>
<dbReference type="PROSITE" id="PS00216">
    <property type="entry name" value="SUGAR_TRANSPORT_1"/>
    <property type="match status" value="1"/>
</dbReference>
<dbReference type="InterPro" id="IPR050360">
    <property type="entry name" value="MFS_Sugar_Transporters"/>
</dbReference>
<dbReference type="AlphaFoldDB" id="A0AAD4LPW0"/>
<keyword evidence="3 9" id="KW-0813">Transport</keyword>
<keyword evidence="7" id="KW-0325">Glycoprotein</keyword>
<evidence type="ECO:0000313" key="12">
    <source>
        <dbReference type="EMBL" id="KAH9000459.1"/>
    </source>
</evidence>
<evidence type="ECO:0000313" key="13">
    <source>
        <dbReference type="Proteomes" id="UP001201163"/>
    </source>
</evidence>
<feature type="transmembrane region" description="Helical" evidence="10">
    <location>
        <begin position="420"/>
        <end position="437"/>
    </location>
</feature>
<feature type="transmembrane region" description="Helical" evidence="10">
    <location>
        <begin position="323"/>
        <end position="344"/>
    </location>
</feature>
<organism evidence="12 13">
    <name type="scientific">Lactarius akahatsu</name>
    <dbReference type="NCBI Taxonomy" id="416441"/>
    <lineage>
        <taxon>Eukaryota</taxon>
        <taxon>Fungi</taxon>
        <taxon>Dikarya</taxon>
        <taxon>Basidiomycota</taxon>
        <taxon>Agaricomycotina</taxon>
        <taxon>Agaricomycetes</taxon>
        <taxon>Russulales</taxon>
        <taxon>Russulaceae</taxon>
        <taxon>Lactarius</taxon>
    </lineage>
</organism>
<evidence type="ECO:0000256" key="5">
    <source>
        <dbReference type="ARBA" id="ARBA00022989"/>
    </source>
</evidence>
<keyword evidence="4 10" id="KW-0812">Transmembrane</keyword>
<evidence type="ECO:0000256" key="1">
    <source>
        <dbReference type="ARBA" id="ARBA00004141"/>
    </source>
</evidence>